<evidence type="ECO:0000313" key="7">
    <source>
        <dbReference type="Proteomes" id="UP001434883"/>
    </source>
</evidence>
<dbReference type="InterPro" id="IPR054473">
    <property type="entry name" value="KIF2A-like_N"/>
</dbReference>
<proteinExistence type="predicted"/>
<feature type="region of interest" description="Disordered" evidence="4">
    <location>
        <begin position="66"/>
        <end position="90"/>
    </location>
</feature>
<evidence type="ECO:0000256" key="4">
    <source>
        <dbReference type="SAM" id="MobiDB-lite"/>
    </source>
</evidence>
<evidence type="ECO:0000256" key="1">
    <source>
        <dbReference type="ARBA" id="ARBA00022490"/>
    </source>
</evidence>
<keyword evidence="2" id="KW-0493">Microtubule</keyword>
<gene>
    <name evidence="6" type="primary">KIF2A_2</name>
    <name evidence="6" type="ORF">XENOCAPTIV_010568</name>
</gene>
<reference evidence="6 7" key="1">
    <citation type="submission" date="2021-06" db="EMBL/GenBank/DDBJ databases">
        <authorList>
            <person name="Palmer J.M."/>
        </authorList>
    </citation>
    <scope>NUCLEOTIDE SEQUENCE [LARGE SCALE GENOMIC DNA]</scope>
    <source>
        <strain evidence="6 7">XC_2019</strain>
        <tissue evidence="6">Muscle</tissue>
    </source>
</reference>
<organism evidence="6 7">
    <name type="scientific">Xenoophorus captivus</name>
    <dbReference type="NCBI Taxonomy" id="1517983"/>
    <lineage>
        <taxon>Eukaryota</taxon>
        <taxon>Metazoa</taxon>
        <taxon>Chordata</taxon>
        <taxon>Craniata</taxon>
        <taxon>Vertebrata</taxon>
        <taxon>Euteleostomi</taxon>
        <taxon>Actinopterygii</taxon>
        <taxon>Neopterygii</taxon>
        <taxon>Teleostei</taxon>
        <taxon>Neoteleostei</taxon>
        <taxon>Acanthomorphata</taxon>
        <taxon>Ovalentaria</taxon>
        <taxon>Atherinomorphae</taxon>
        <taxon>Cyprinodontiformes</taxon>
        <taxon>Goodeidae</taxon>
        <taxon>Xenoophorus</taxon>
    </lineage>
</organism>
<evidence type="ECO:0000313" key="6">
    <source>
        <dbReference type="EMBL" id="MEQ2204263.1"/>
    </source>
</evidence>
<feature type="domain" description="Kinesin-like protein KIF2A-like N-terminal" evidence="5">
    <location>
        <begin position="5"/>
        <end position="59"/>
    </location>
</feature>
<evidence type="ECO:0000256" key="2">
    <source>
        <dbReference type="ARBA" id="ARBA00022701"/>
    </source>
</evidence>
<keyword evidence="7" id="KW-1185">Reference proteome</keyword>
<dbReference type="Proteomes" id="UP001434883">
    <property type="component" value="Unassembled WGS sequence"/>
</dbReference>
<dbReference type="Pfam" id="PF22923">
    <property type="entry name" value="KIF2A-like_1st"/>
    <property type="match status" value="1"/>
</dbReference>
<sequence length="118" mass="12947">MAGIFGKIFVGIYVEIKRSDGRIHQAMVTSLHDDNDSVTVEWIENGDTKGKEIDLESIFALNPDVAPDEEIPQSPEAPLPPSSITKTSKVPKVCSSPLAGNSPLLCRRVIFIDYCVLY</sequence>
<keyword evidence="1" id="KW-0963">Cytoplasm</keyword>
<evidence type="ECO:0000259" key="5">
    <source>
        <dbReference type="Pfam" id="PF22923"/>
    </source>
</evidence>
<dbReference type="EMBL" id="JAHRIN010035913">
    <property type="protein sequence ID" value="MEQ2204263.1"/>
    <property type="molecule type" value="Genomic_DNA"/>
</dbReference>
<evidence type="ECO:0000256" key="3">
    <source>
        <dbReference type="ARBA" id="ARBA00023054"/>
    </source>
</evidence>
<name>A0ABV0R9C3_9TELE</name>
<accession>A0ABV0R9C3</accession>
<comment type="caution">
    <text evidence="6">The sequence shown here is derived from an EMBL/GenBank/DDBJ whole genome shotgun (WGS) entry which is preliminary data.</text>
</comment>
<keyword evidence="3" id="KW-0175">Coiled coil</keyword>
<protein>
    <submittedName>
        <fullName evidence="6">Kinesin-like protein kif2a</fullName>
    </submittedName>
</protein>